<accession>A0A378BFW4</accession>
<protein>
    <submittedName>
        <fullName evidence="1">Uncharacterized protein</fullName>
    </submittedName>
</protein>
<sequence length="93" mass="10269">MYDQPIRYRVGEDITLTHPCCSISMVTITTVRLNYQSTVCTVNRDAAGSDCFDLRSKLNAAYGNFITCIANIAIAIGVQNIPRHVLVESSPPY</sequence>
<reference evidence="1 2" key="1">
    <citation type="submission" date="2018-06" db="EMBL/GenBank/DDBJ databases">
        <authorList>
            <consortium name="Pathogen Informatics"/>
            <person name="Doyle S."/>
        </authorList>
    </citation>
    <scope>NUCLEOTIDE SEQUENCE [LARGE SCALE GENOMIC DNA]</scope>
    <source>
        <strain evidence="1 2">NCTC204</strain>
    </source>
</reference>
<dbReference type="EMBL" id="UGMD01000002">
    <property type="protein sequence ID" value="STV36782.1"/>
    <property type="molecule type" value="Genomic_DNA"/>
</dbReference>
<evidence type="ECO:0000313" key="2">
    <source>
        <dbReference type="Proteomes" id="UP000255192"/>
    </source>
</evidence>
<dbReference type="AlphaFoldDB" id="A0A378BFW4"/>
<proteinExistence type="predicted"/>
<dbReference type="Proteomes" id="UP000255192">
    <property type="component" value="Unassembled WGS sequence"/>
</dbReference>
<name>A0A378BFW4_KLEPN</name>
<gene>
    <name evidence="1" type="ORF">NCTC204_06347</name>
</gene>
<organism evidence="1 2">
    <name type="scientific">Klebsiella pneumoniae</name>
    <dbReference type="NCBI Taxonomy" id="573"/>
    <lineage>
        <taxon>Bacteria</taxon>
        <taxon>Pseudomonadati</taxon>
        <taxon>Pseudomonadota</taxon>
        <taxon>Gammaproteobacteria</taxon>
        <taxon>Enterobacterales</taxon>
        <taxon>Enterobacteriaceae</taxon>
        <taxon>Klebsiella/Raoultella group</taxon>
        <taxon>Klebsiella</taxon>
        <taxon>Klebsiella pneumoniae complex</taxon>
    </lineage>
</organism>
<evidence type="ECO:0000313" key="1">
    <source>
        <dbReference type="EMBL" id="STV36782.1"/>
    </source>
</evidence>